<dbReference type="OrthoDB" id="3629846at2759"/>
<organism evidence="3 4">
    <name type="scientific">Polychaeton citri CBS 116435</name>
    <dbReference type="NCBI Taxonomy" id="1314669"/>
    <lineage>
        <taxon>Eukaryota</taxon>
        <taxon>Fungi</taxon>
        <taxon>Dikarya</taxon>
        <taxon>Ascomycota</taxon>
        <taxon>Pezizomycotina</taxon>
        <taxon>Dothideomycetes</taxon>
        <taxon>Dothideomycetidae</taxon>
        <taxon>Capnodiales</taxon>
        <taxon>Capnodiaceae</taxon>
        <taxon>Polychaeton</taxon>
    </lineage>
</organism>
<keyword evidence="2" id="KW-0732">Signal</keyword>
<evidence type="ECO:0000256" key="2">
    <source>
        <dbReference type="SAM" id="SignalP"/>
    </source>
</evidence>
<gene>
    <name evidence="3" type="ORF">K431DRAFT_302266</name>
</gene>
<reference evidence="3" key="1">
    <citation type="journal article" date="2020" name="Stud. Mycol.">
        <title>101 Dothideomycetes genomes: a test case for predicting lifestyles and emergence of pathogens.</title>
        <authorList>
            <person name="Haridas S."/>
            <person name="Albert R."/>
            <person name="Binder M."/>
            <person name="Bloem J."/>
            <person name="Labutti K."/>
            <person name="Salamov A."/>
            <person name="Andreopoulos B."/>
            <person name="Baker S."/>
            <person name="Barry K."/>
            <person name="Bills G."/>
            <person name="Bluhm B."/>
            <person name="Cannon C."/>
            <person name="Castanera R."/>
            <person name="Culley D."/>
            <person name="Daum C."/>
            <person name="Ezra D."/>
            <person name="Gonzalez J."/>
            <person name="Henrissat B."/>
            <person name="Kuo A."/>
            <person name="Liang C."/>
            <person name="Lipzen A."/>
            <person name="Lutzoni F."/>
            <person name="Magnuson J."/>
            <person name="Mondo S."/>
            <person name="Nolan M."/>
            <person name="Ohm R."/>
            <person name="Pangilinan J."/>
            <person name="Park H.-J."/>
            <person name="Ramirez L."/>
            <person name="Alfaro M."/>
            <person name="Sun H."/>
            <person name="Tritt A."/>
            <person name="Yoshinaga Y."/>
            <person name="Zwiers L.-H."/>
            <person name="Turgeon B."/>
            <person name="Goodwin S."/>
            <person name="Spatafora J."/>
            <person name="Crous P."/>
            <person name="Grigoriev I."/>
        </authorList>
    </citation>
    <scope>NUCLEOTIDE SEQUENCE</scope>
    <source>
        <strain evidence="3">CBS 116435</strain>
    </source>
</reference>
<dbReference type="Proteomes" id="UP000799441">
    <property type="component" value="Unassembled WGS sequence"/>
</dbReference>
<keyword evidence="4" id="KW-1185">Reference proteome</keyword>
<protein>
    <submittedName>
        <fullName evidence="3">Uncharacterized protein</fullName>
    </submittedName>
</protein>
<evidence type="ECO:0000313" key="3">
    <source>
        <dbReference type="EMBL" id="KAF2723018.1"/>
    </source>
</evidence>
<sequence length="360" mass="38619">MSMLTVHRICLSLLLATSCASKDAINQQSRAIKFSPFLEEGAGTGRPIYNNSYQWTWNVTVYDSPLYNASGGYTGRHLPATSQSFEWPNGGNLTSALRGSTEPACVTYLFGELLPNVTNRWGDEDARDADCTSVFGASCLAAMQRTLSSSTARCSQPSMEWRSLPECASSVGASYASADFGPTAETSRINWQSRTAILGNHSISEPGYQNCNFTNPSKNVCGSTWAGSPSGIVFSATPGFEEYDPSNLTEYNRATRQLQVIFLDVEQVLNNGSTLRVQRPLCMRVDASNVDPNSSETSSLALTGFPTSTSSLTSTSAESVSSTTTAAGTETSTGEAMLLESRTVLTRFCSAALIMLFALL</sequence>
<evidence type="ECO:0000313" key="4">
    <source>
        <dbReference type="Proteomes" id="UP000799441"/>
    </source>
</evidence>
<accession>A0A9P4Q9D3</accession>
<feature type="region of interest" description="Disordered" evidence="1">
    <location>
        <begin position="310"/>
        <end position="330"/>
    </location>
</feature>
<dbReference type="AlphaFoldDB" id="A0A9P4Q9D3"/>
<feature type="signal peptide" evidence="2">
    <location>
        <begin position="1"/>
        <end position="21"/>
    </location>
</feature>
<proteinExistence type="predicted"/>
<comment type="caution">
    <text evidence="3">The sequence shown here is derived from an EMBL/GenBank/DDBJ whole genome shotgun (WGS) entry which is preliminary data.</text>
</comment>
<dbReference type="EMBL" id="MU003779">
    <property type="protein sequence ID" value="KAF2723018.1"/>
    <property type="molecule type" value="Genomic_DNA"/>
</dbReference>
<evidence type="ECO:0000256" key="1">
    <source>
        <dbReference type="SAM" id="MobiDB-lite"/>
    </source>
</evidence>
<name>A0A9P4Q9D3_9PEZI</name>
<feature type="chain" id="PRO_5040386058" evidence="2">
    <location>
        <begin position="22"/>
        <end position="360"/>
    </location>
</feature>